<dbReference type="CDD" id="cd03801">
    <property type="entry name" value="GT4_PimA-like"/>
    <property type="match status" value="1"/>
</dbReference>
<feature type="transmembrane region" description="Helical" evidence="1">
    <location>
        <begin position="70"/>
        <end position="91"/>
    </location>
</feature>
<dbReference type="RefSeq" id="WP_081110482.1">
    <property type="nucleotide sequence ID" value="NZ_JARTFE010000001.1"/>
</dbReference>
<evidence type="ECO:0000259" key="3">
    <source>
        <dbReference type="Pfam" id="PF13439"/>
    </source>
</evidence>
<protein>
    <recommendedName>
        <fullName evidence="6">Glycosyltransferase</fullName>
    </recommendedName>
</protein>
<gene>
    <name evidence="4" type="ORF">B4098_0878</name>
</gene>
<name>A0A150K501_HEYCO</name>
<comment type="caution">
    <text evidence="4">The sequence shown here is derived from an EMBL/GenBank/DDBJ whole genome shotgun (WGS) entry which is preliminary data.</text>
</comment>
<dbReference type="Gene3D" id="3.40.50.2000">
    <property type="entry name" value="Glycogen Phosphorylase B"/>
    <property type="match status" value="2"/>
</dbReference>
<organism evidence="4 5">
    <name type="scientific">Heyndrickxia coagulans</name>
    <name type="common">Weizmannia coagulans</name>
    <dbReference type="NCBI Taxonomy" id="1398"/>
    <lineage>
        <taxon>Bacteria</taxon>
        <taxon>Bacillati</taxon>
        <taxon>Bacillota</taxon>
        <taxon>Bacilli</taxon>
        <taxon>Bacillales</taxon>
        <taxon>Bacillaceae</taxon>
        <taxon>Heyndrickxia</taxon>
    </lineage>
</organism>
<dbReference type="PANTHER" id="PTHR12526">
    <property type="entry name" value="GLYCOSYLTRANSFERASE"/>
    <property type="match status" value="1"/>
</dbReference>
<dbReference type="InterPro" id="IPR001296">
    <property type="entry name" value="Glyco_trans_1"/>
</dbReference>
<dbReference type="AlphaFoldDB" id="A0A150K501"/>
<keyword evidence="1" id="KW-0812">Transmembrane</keyword>
<evidence type="ECO:0000313" key="5">
    <source>
        <dbReference type="Proteomes" id="UP000075288"/>
    </source>
</evidence>
<dbReference type="PANTHER" id="PTHR12526:SF627">
    <property type="entry name" value="D-RHAMNOSYLTRANSFERASE WBPZ"/>
    <property type="match status" value="1"/>
</dbReference>
<evidence type="ECO:0000259" key="2">
    <source>
        <dbReference type="Pfam" id="PF00534"/>
    </source>
</evidence>
<dbReference type="Pfam" id="PF00534">
    <property type="entry name" value="Glycos_transf_1"/>
    <property type="match status" value="1"/>
</dbReference>
<dbReference type="PATRIC" id="fig|1398.26.peg.2030"/>
<evidence type="ECO:0000313" key="4">
    <source>
        <dbReference type="EMBL" id="KYC64649.1"/>
    </source>
</evidence>
<reference evidence="4 5" key="1">
    <citation type="submission" date="2016-01" db="EMBL/GenBank/DDBJ databases">
        <title>Genome Sequences of Twelve Sporeforming Bacillus Species Isolated from Foods.</title>
        <authorList>
            <person name="Berendsen E.M."/>
            <person name="Wells-Bennik M.H."/>
            <person name="Krawcyk A.O."/>
            <person name="De Jong A."/>
            <person name="Holsappel S."/>
            <person name="Eijlander R.T."/>
            <person name="Kuipers O.P."/>
        </authorList>
    </citation>
    <scope>NUCLEOTIDE SEQUENCE [LARGE SCALE GENOMIC DNA]</scope>
    <source>
        <strain evidence="4 5">B4098</strain>
    </source>
</reference>
<dbReference type="InterPro" id="IPR028098">
    <property type="entry name" value="Glyco_trans_4-like_N"/>
</dbReference>
<dbReference type="SUPFAM" id="SSF53756">
    <property type="entry name" value="UDP-Glycosyltransferase/glycogen phosphorylase"/>
    <property type="match status" value="1"/>
</dbReference>
<dbReference type="Pfam" id="PF13439">
    <property type="entry name" value="Glyco_transf_4"/>
    <property type="match status" value="1"/>
</dbReference>
<evidence type="ECO:0000256" key="1">
    <source>
        <dbReference type="SAM" id="Phobius"/>
    </source>
</evidence>
<feature type="domain" description="Glycosyl transferase family 1" evidence="2">
    <location>
        <begin position="208"/>
        <end position="361"/>
    </location>
</feature>
<evidence type="ECO:0008006" key="6">
    <source>
        <dbReference type="Google" id="ProtNLM"/>
    </source>
</evidence>
<dbReference type="Proteomes" id="UP000075288">
    <property type="component" value="Unassembled WGS sequence"/>
</dbReference>
<feature type="domain" description="Glycosyltransferase subfamily 4-like N-terminal" evidence="3">
    <location>
        <begin position="13"/>
        <end position="192"/>
    </location>
</feature>
<dbReference type="GO" id="GO:0016757">
    <property type="term" value="F:glycosyltransferase activity"/>
    <property type="evidence" value="ECO:0007669"/>
    <property type="project" value="InterPro"/>
</dbReference>
<proteinExistence type="predicted"/>
<keyword evidence="1" id="KW-1133">Transmembrane helix</keyword>
<accession>A0A150K501</accession>
<dbReference type="EMBL" id="LQYG01000025">
    <property type="protein sequence ID" value="KYC64649.1"/>
    <property type="molecule type" value="Genomic_DNA"/>
</dbReference>
<keyword evidence="1" id="KW-0472">Membrane</keyword>
<sequence length="391" mass="44137">MNILYISHEKDLNGASLSLLGLIDELIKDNKIYVLTPYKNGAFVEELKKRDLKIVKTKYFRWTTINTDNYLIMVLSWIISLFASYILNYIAAIKLKFILEKYNIEIIHSNVSVLNIGCILSKICHIPHVQHIREFVEEDFGWRFVPSKKVATKIISSHSSAVIAVSKAIANKYENYIESDKITVVYNGISTKFAYLKTKLSEIKGANLLLTGRLSEAKGQKEAVLALAKVIKEKKNTNINLHFAGKGDNKYEEELRKLIVDLGLEGNVFFLGNVKDMYLIRKSMDIELVCSRAEAFGRVTVEAMLCSLPVIGANTGGTTELIKNGYNGFLYQQGNSDDLASKILLFLEDKSLILKLGENAFESVKDKFTIEKNATFICNIYKNILTKCKSL</sequence>